<comment type="subunit">
    <text evidence="4">Homodimer.</text>
</comment>
<dbReference type="EMBL" id="BARS01031699">
    <property type="protein sequence ID" value="GAG21107.1"/>
    <property type="molecule type" value="Genomic_DNA"/>
</dbReference>
<protein>
    <recommendedName>
        <fullName evidence="5">isocitrate dehydrogenase (NADP(+))</fullName>
        <ecNumber evidence="5">1.1.1.42</ecNumber>
    </recommendedName>
</protein>
<evidence type="ECO:0000256" key="7">
    <source>
        <dbReference type="ARBA" id="ARBA00022723"/>
    </source>
</evidence>
<evidence type="ECO:0000256" key="5">
    <source>
        <dbReference type="ARBA" id="ARBA00013013"/>
    </source>
</evidence>
<dbReference type="Pfam" id="PF00180">
    <property type="entry name" value="Iso_dh"/>
    <property type="match status" value="1"/>
</dbReference>
<evidence type="ECO:0000256" key="1">
    <source>
        <dbReference type="ARBA" id="ARBA00001936"/>
    </source>
</evidence>
<evidence type="ECO:0000256" key="2">
    <source>
        <dbReference type="ARBA" id="ARBA00001946"/>
    </source>
</evidence>
<keyword evidence="10" id="KW-0560">Oxidoreductase</keyword>
<keyword evidence="8" id="KW-0460">Magnesium</keyword>
<evidence type="ECO:0000256" key="3">
    <source>
        <dbReference type="ARBA" id="ARBA00007769"/>
    </source>
</evidence>
<comment type="cofactor">
    <cofactor evidence="1">
        <name>Mn(2+)</name>
        <dbReference type="ChEBI" id="CHEBI:29035"/>
    </cofactor>
</comment>
<gene>
    <name evidence="13" type="ORF">S01H1_49297</name>
</gene>
<evidence type="ECO:0000256" key="6">
    <source>
        <dbReference type="ARBA" id="ARBA00022532"/>
    </source>
</evidence>
<evidence type="ECO:0000256" key="8">
    <source>
        <dbReference type="ARBA" id="ARBA00022842"/>
    </source>
</evidence>
<dbReference type="SUPFAM" id="SSF53659">
    <property type="entry name" value="Isocitrate/Isopropylmalate dehydrogenase-like"/>
    <property type="match status" value="1"/>
</dbReference>
<organism evidence="13">
    <name type="scientific">marine sediment metagenome</name>
    <dbReference type="NCBI Taxonomy" id="412755"/>
    <lineage>
        <taxon>unclassified sequences</taxon>
        <taxon>metagenomes</taxon>
        <taxon>ecological metagenomes</taxon>
    </lineage>
</organism>
<reference evidence="13" key="1">
    <citation type="journal article" date="2014" name="Front. Microbiol.">
        <title>High frequency of phylogenetically diverse reductive dehalogenase-homologous genes in deep subseafloor sedimentary metagenomes.</title>
        <authorList>
            <person name="Kawai M."/>
            <person name="Futagami T."/>
            <person name="Toyoda A."/>
            <person name="Takaki Y."/>
            <person name="Nishi S."/>
            <person name="Hori S."/>
            <person name="Arai W."/>
            <person name="Tsubouchi T."/>
            <person name="Morono Y."/>
            <person name="Uchiyama I."/>
            <person name="Ito T."/>
            <person name="Fujiyama A."/>
            <person name="Inagaki F."/>
            <person name="Takami H."/>
        </authorList>
    </citation>
    <scope>NUCLEOTIDE SEQUENCE</scope>
    <source>
        <strain evidence="13">Expedition CK06-06</strain>
    </source>
</reference>
<feature type="domain" description="Isopropylmalate dehydrogenase-like" evidence="12">
    <location>
        <begin position="21"/>
        <end position="82"/>
    </location>
</feature>
<evidence type="ECO:0000259" key="12">
    <source>
        <dbReference type="Pfam" id="PF00180"/>
    </source>
</evidence>
<proteinExistence type="inferred from homology"/>
<comment type="cofactor">
    <cofactor evidence="2">
        <name>Mg(2+)</name>
        <dbReference type="ChEBI" id="CHEBI:18420"/>
    </cofactor>
</comment>
<comment type="caution">
    <text evidence="13">The sequence shown here is derived from an EMBL/GenBank/DDBJ whole genome shotgun (WGS) entry which is preliminary data.</text>
</comment>
<dbReference type="InterPro" id="IPR024084">
    <property type="entry name" value="IsoPropMal-DH-like_dom"/>
</dbReference>
<evidence type="ECO:0000256" key="11">
    <source>
        <dbReference type="ARBA" id="ARBA00023211"/>
    </source>
</evidence>
<sequence>MEEQKISIKNNQLQVPDHPVIPFIEGDGTGPDIWTASVRVFDAAVEKAYSGKHSIQWKEILAGEKSYNQNGEWLPQDTLDTIR</sequence>
<dbReference type="InterPro" id="IPR004439">
    <property type="entry name" value="Isocitrate_DH_NADP_dimer_prok"/>
</dbReference>
<dbReference type="Gene3D" id="3.40.718.10">
    <property type="entry name" value="Isopropylmalate Dehydrogenase"/>
    <property type="match status" value="1"/>
</dbReference>
<dbReference type="PANTHER" id="PTHR43504:SF1">
    <property type="entry name" value="ISOCITRATE DEHYDROGENASE [NADP]"/>
    <property type="match status" value="1"/>
</dbReference>
<dbReference type="AlphaFoldDB" id="X0WD20"/>
<keyword evidence="9" id="KW-0521">NADP</keyword>
<evidence type="ECO:0000256" key="9">
    <source>
        <dbReference type="ARBA" id="ARBA00022857"/>
    </source>
</evidence>
<comment type="similarity">
    <text evidence="3">Belongs to the isocitrate and isopropylmalate dehydrogenases family.</text>
</comment>
<feature type="non-terminal residue" evidence="13">
    <location>
        <position position="83"/>
    </location>
</feature>
<keyword evidence="11" id="KW-0464">Manganese</keyword>
<dbReference type="PANTHER" id="PTHR43504">
    <property type="entry name" value="ISOCITRATE DEHYDROGENASE [NADP]"/>
    <property type="match status" value="1"/>
</dbReference>
<dbReference type="EC" id="1.1.1.42" evidence="5"/>
<evidence type="ECO:0000256" key="4">
    <source>
        <dbReference type="ARBA" id="ARBA00011738"/>
    </source>
</evidence>
<dbReference type="GO" id="GO:0046872">
    <property type="term" value="F:metal ion binding"/>
    <property type="evidence" value="ECO:0007669"/>
    <property type="project" value="UniProtKB-KW"/>
</dbReference>
<accession>X0WD20</accession>
<dbReference type="GO" id="GO:0006099">
    <property type="term" value="P:tricarboxylic acid cycle"/>
    <property type="evidence" value="ECO:0007669"/>
    <property type="project" value="UniProtKB-KW"/>
</dbReference>
<keyword evidence="7" id="KW-0479">Metal-binding</keyword>
<name>X0WD20_9ZZZZ</name>
<dbReference type="GO" id="GO:0004450">
    <property type="term" value="F:isocitrate dehydrogenase (NADP+) activity"/>
    <property type="evidence" value="ECO:0007669"/>
    <property type="project" value="UniProtKB-EC"/>
</dbReference>
<keyword evidence="6" id="KW-0816">Tricarboxylic acid cycle</keyword>
<evidence type="ECO:0000313" key="13">
    <source>
        <dbReference type="EMBL" id="GAG21107.1"/>
    </source>
</evidence>
<evidence type="ECO:0000256" key="10">
    <source>
        <dbReference type="ARBA" id="ARBA00023002"/>
    </source>
</evidence>